<sequence length="148" mass="16445">MTKKVKTHFSWRALEVDVDCINAGRVDRANHIQISVLFGVNGIMPMGVADAPNAHVPVIYMPVYLPALGGRWLSGHCIILELLLCSRHSKIFGCNFVLLAKSNPTRPASTRICLLDQLGLAFEPFACSFGKQRPTEKQEARDLLGWQE</sequence>
<name>Q6IH90_DROME</name>
<proteinExistence type="predicted"/>
<gene>
    <name evidence="1" type="ORF">HDC02997</name>
</gene>
<organism evidence="1">
    <name type="scientific">Drosophila melanogaster</name>
    <name type="common">Fruit fly</name>
    <dbReference type="NCBI Taxonomy" id="7227"/>
    <lineage>
        <taxon>Eukaryota</taxon>
        <taxon>Metazoa</taxon>
        <taxon>Ecdysozoa</taxon>
        <taxon>Arthropoda</taxon>
        <taxon>Hexapoda</taxon>
        <taxon>Insecta</taxon>
        <taxon>Pterygota</taxon>
        <taxon>Neoptera</taxon>
        <taxon>Endopterygota</taxon>
        <taxon>Diptera</taxon>
        <taxon>Brachycera</taxon>
        <taxon>Muscomorpha</taxon>
        <taxon>Ephydroidea</taxon>
        <taxon>Drosophilidae</taxon>
        <taxon>Drosophila</taxon>
        <taxon>Sophophora</taxon>
    </lineage>
</organism>
<dbReference type="AlphaFoldDB" id="Q6IH90"/>
<dbReference type="EMBL" id="BK003526">
    <property type="protein sequence ID" value="DAA03725.1"/>
    <property type="molecule type" value="Genomic_DNA"/>
</dbReference>
<reference evidence="1" key="1">
    <citation type="journal article" date="2003" name="Genome Biol.">
        <title>An integrated gene annotation and transcriptional profiling approach towards the full gene content of the Drosophila genome.</title>
        <authorList>
            <person name="Hild M."/>
            <person name="Beckmann B."/>
            <person name="Haas S.A."/>
            <person name="Koch B."/>
            <person name="Solovyev V."/>
            <person name="Busold C."/>
            <person name="Fellenberg K."/>
            <person name="Boutros M."/>
            <person name="Vingron M."/>
            <person name="Sauer F."/>
            <person name="Hoheisel J.D."/>
            <person name="Paro R."/>
        </authorList>
    </citation>
    <scope>NUCLEOTIDE SEQUENCE</scope>
</reference>
<accession>Q6IH90</accession>
<protein>
    <submittedName>
        <fullName evidence="1">HDC02997</fullName>
    </submittedName>
</protein>
<evidence type="ECO:0000313" key="1">
    <source>
        <dbReference type="EMBL" id="DAA03725.1"/>
    </source>
</evidence>